<evidence type="ECO:0000313" key="1">
    <source>
        <dbReference type="EMBL" id="PKI32237.1"/>
    </source>
</evidence>
<comment type="caution">
    <text evidence="1">The sequence shown here is derived from an EMBL/GenBank/DDBJ whole genome shotgun (WGS) entry which is preliminary data.</text>
</comment>
<dbReference type="EMBL" id="PGOL01007892">
    <property type="protein sequence ID" value="PKI32237.1"/>
    <property type="molecule type" value="Genomic_DNA"/>
</dbReference>
<keyword evidence="2" id="KW-1185">Reference proteome</keyword>
<dbReference type="STRING" id="22663.A0A2I0HKH7"/>
<reference evidence="1 2" key="1">
    <citation type="submission" date="2017-11" db="EMBL/GenBank/DDBJ databases">
        <title>De-novo sequencing of pomegranate (Punica granatum L.) genome.</title>
        <authorList>
            <person name="Akparov Z."/>
            <person name="Amiraslanov A."/>
            <person name="Hajiyeva S."/>
            <person name="Abbasov M."/>
            <person name="Kaur K."/>
            <person name="Hamwieh A."/>
            <person name="Solovyev V."/>
            <person name="Salamov A."/>
            <person name="Braich B."/>
            <person name="Kosarev P."/>
            <person name="Mahmoud A."/>
            <person name="Hajiyev E."/>
            <person name="Babayeva S."/>
            <person name="Izzatullayeva V."/>
            <person name="Mammadov A."/>
            <person name="Mammadov A."/>
            <person name="Sharifova S."/>
            <person name="Ojaghi J."/>
            <person name="Eynullazada K."/>
            <person name="Bayramov B."/>
            <person name="Abdulazimova A."/>
            <person name="Shahmuradov I."/>
        </authorList>
    </citation>
    <scope>NUCLEOTIDE SEQUENCE [LARGE SCALE GENOMIC DNA]</scope>
    <source>
        <strain evidence="2">cv. AG2017</strain>
        <tissue evidence="1">Leaf</tissue>
    </source>
</reference>
<sequence>MNERLCACIRRLLEAVDGRLGGDYIAEEAQRLLFLGLACSHPIVSERPKTQAIVQILSGSVSPPQVPPFKPPFGGRQWAR</sequence>
<organism evidence="1 2">
    <name type="scientific">Punica granatum</name>
    <name type="common">Pomegranate</name>
    <dbReference type="NCBI Taxonomy" id="22663"/>
    <lineage>
        <taxon>Eukaryota</taxon>
        <taxon>Viridiplantae</taxon>
        <taxon>Streptophyta</taxon>
        <taxon>Embryophyta</taxon>
        <taxon>Tracheophyta</taxon>
        <taxon>Spermatophyta</taxon>
        <taxon>Magnoliopsida</taxon>
        <taxon>eudicotyledons</taxon>
        <taxon>Gunneridae</taxon>
        <taxon>Pentapetalae</taxon>
        <taxon>rosids</taxon>
        <taxon>malvids</taxon>
        <taxon>Myrtales</taxon>
        <taxon>Lythraceae</taxon>
        <taxon>Punica</taxon>
    </lineage>
</organism>
<evidence type="ECO:0000313" key="2">
    <source>
        <dbReference type="Proteomes" id="UP000233551"/>
    </source>
</evidence>
<name>A0A2I0HKH7_PUNGR</name>
<protein>
    <submittedName>
        <fullName evidence="1">Uncharacterized protein</fullName>
    </submittedName>
</protein>
<gene>
    <name evidence="1" type="ORF">CRG98_047366</name>
</gene>
<dbReference type="AlphaFoldDB" id="A0A2I0HKH7"/>
<accession>A0A2I0HKH7</accession>
<proteinExistence type="predicted"/>
<dbReference type="Proteomes" id="UP000233551">
    <property type="component" value="Unassembled WGS sequence"/>
</dbReference>